<feature type="transmembrane region" description="Helical" evidence="7">
    <location>
        <begin position="178"/>
        <end position="202"/>
    </location>
</feature>
<keyword evidence="4" id="KW-0813">Transport</keyword>
<evidence type="ECO:0008006" key="10">
    <source>
        <dbReference type="Google" id="ProtNLM"/>
    </source>
</evidence>
<comment type="subcellular location">
    <subcellularLocation>
        <location evidence="1">Preautophagosomal structure membrane</location>
        <topology evidence="1">Single-pass type I membrane protein</topology>
    </subcellularLocation>
</comment>
<evidence type="ECO:0000256" key="7">
    <source>
        <dbReference type="SAM" id="Phobius"/>
    </source>
</evidence>
<dbReference type="AlphaFoldDB" id="A0A182RGY0"/>
<name>A0A182RGY0_ANOFN</name>
<evidence type="ECO:0000256" key="5">
    <source>
        <dbReference type="ARBA" id="ARBA00022989"/>
    </source>
</evidence>
<dbReference type="EnsemblMetazoa" id="AFUN005489-RA">
    <property type="protein sequence ID" value="AFUN005489-PA"/>
    <property type="gene ID" value="AFUN005489"/>
</dbReference>
<dbReference type="GeneID" id="125765132"/>
<dbReference type="InterPro" id="IPR018939">
    <property type="entry name" value="Autophagy-rel_prot_27"/>
</dbReference>
<evidence type="ECO:0000256" key="2">
    <source>
        <dbReference type="ARBA" id="ARBA00022692"/>
    </source>
</evidence>
<keyword evidence="6 7" id="KW-0472">Membrane</keyword>
<evidence type="ECO:0000256" key="3">
    <source>
        <dbReference type="ARBA" id="ARBA00022729"/>
    </source>
</evidence>
<dbReference type="GO" id="GO:0015031">
    <property type="term" value="P:protein transport"/>
    <property type="evidence" value="ECO:0007669"/>
    <property type="project" value="UniProtKB-KW"/>
</dbReference>
<evidence type="ECO:0000256" key="4">
    <source>
        <dbReference type="ARBA" id="ARBA00022927"/>
    </source>
</evidence>
<dbReference type="InterPro" id="IPR009011">
    <property type="entry name" value="Man6P_isomerase_rcpt-bd_dom_sf"/>
</dbReference>
<accession>A0A182RGY0</accession>
<evidence type="ECO:0000256" key="6">
    <source>
        <dbReference type="ARBA" id="ARBA00023136"/>
    </source>
</evidence>
<proteinExistence type="predicted"/>
<dbReference type="VEuPathDB" id="VectorBase:AFUN2_012398"/>
<keyword evidence="2 7" id="KW-0812">Transmembrane</keyword>
<dbReference type="PANTHER" id="PTHR15071">
    <property type="entry name" value="MANNOSE-6-PHOSPHATE RECEPTOR FAMILY MEMBER"/>
    <property type="match status" value="1"/>
</dbReference>
<dbReference type="SUPFAM" id="SSF50911">
    <property type="entry name" value="Mannose 6-phosphate receptor domain"/>
    <property type="match status" value="1"/>
</dbReference>
<dbReference type="OrthoDB" id="29460at2759"/>
<sequence length="249" mass="27778">MCKYLVLVFVCLLKFAIADQCKRVGDCACEFFDGTGINLKPIIDIGAQPLHTNVSNGDAYYFSPCQDISYTMDDNKTNVTNVDCKKGYTLCKYDATNNTLVRLGELKETQFTSDDGLYLTYIKPNHSITHVKLVCTTDKKSFFYPDSIANVTTHLLLFSPYACPVVMEDFSKPSTGTVLLIMLFVVLVSYFVIGTTVNAFYLGARGMEIVPHLDFWRGLPGLVRDGAQFLQNGCRVTNRTPDPDSYDAI</sequence>
<dbReference type="GO" id="GO:0005802">
    <property type="term" value="C:trans-Golgi network"/>
    <property type="evidence" value="ECO:0007669"/>
    <property type="project" value="TreeGrafter"/>
</dbReference>
<keyword evidence="3 8" id="KW-0732">Signal</keyword>
<dbReference type="Pfam" id="PF09451">
    <property type="entry name" value="ATG27"/>
    <property type="match status" value="1"/>
</dbReference>
<dbReference type="KEGG" id="afun:125765132"/>
<feature type="signal peptide" evidence="8">
    <location>
        <begin position="1"/>
        <end position="18"/>
    </location>
</feature>
<dbReference type="Gene3D" id="2.70.130.10">
    <property type="entry name" value="Mannose-6-phosphate receptor binding domain"/>
    <property type="match status" value="1"/>
</dbReference>
<dbReference type="VEuPathDB" id="VectorBase:AFUN005489"/>
<keyword evidence="4" id="KW-0653">Protein transport</keyword>
<dbReference type="GO" id="GO:0000139">
    <property type="term" value="C:Golgi membrane"/>
    <property type="evidence" value="ECO:0007669"/>
    <property type="project" value="UniProtKB-SubCell"/>
</dbReference>
<keyword evidence="5 7" id="KW-1133">Transmembrane helix</keyword>
<protein>
    <recommendedName>
        <fullName evidence="10">Mannose-6-phosphate receptor domain-containing protein</fullName>
    </recommendedName>
</protein>
<dbReference type="PANTHER" id="PTHR15071:SF0">
    <property type="entry name" value="MANNOSE 6-PHOSPHATE RECEPTOR-LIKE PROTEIN 1"/>
    <property type="match status" value="1"/>
</dbReference>
<evidence type="ECO:0000256" key="8">
    <source>
        <dbReference type="SAM" id="SignalP"/>
    </source>
</evidence>
<dbReference type="RefSeq" id="XP_049285981.1">
    <property type="nucleotide sequence ID" value="XM_049430024.1"/>
</dbReference>
<dbReference type="GO" id="GO:0034045">
    <property type="term" value="C:phagophore assembly site membrane"/>
    <property type="evidence" value="ECO:0007669"/>
    <property type="project" value="UniProtKB-SubCell"/>
</dbReference>
<feature type="chain" id="PRO_5030024205" description="Mannose-6-phosphate receptor domain-containing protein" evidence="8">
    <location>
        <begin position="19"/>
        <end position="249"/>
    </location>
</feature>
<reference evidence="9" key="1">
    <citation type="submission" date="2020-05" db="UniProtKB">
        <authorList>
            <consortium name="EnsemblMetazoa"/>
        </authorList>
    </citation>
    <scope>IDENTIFICATION</scope>
    <source>
        <strain evidence="9">FUMOZ</strain>
    </source>
</reference>
<evidence type="ECO:0000313" key="9">
    <source>
        <dbReference type="EnsemblMetazoa" id="AFUN005489-PA"/>
    </source>
</evidence>
<organism evidence="9">
    <name type="scientific">Anopheles funestus</name>
    <name type="common">African malaria mosquito</name>
    <dbReference type="NCBI Taxonomy" id="62324"/>
    <lineage>
        <taxon>Eukaryota</taxon>
        <taxon>Metazoa</taxon>
        <taxon>Ecdysozoa</taxon>
        <taxon>Arthropoda</taxon>
        <taxon>Hexapoda</taxon>
        <taxon>Insecta</taxon>
        <taxon>Pterygota</taxon>
        <taxon>Neoptera</taxon>
        <taxon>Endopterygota</taxon>
        <taxon>Diptera</taxon>
        <taxon>Nematocera</taxon>
        <taxon>Culicoidea</taxon>
        <taxon>Culicidae</taxon>
        <taxon>Anophelinae</taxon>
        <taxon>Anopheles</taxon>
    </lineage>
</organism>
<evidence type="ECO:0000256" key="1">
    <source>
        <dbReference type="ARBA" id="ARBA00004472"/>
    </source>
</evidence>